<evidence type="ECO:0000313" key="15">
    <source>
        <dbReference type="Proteomes" id="UP000321057"/>
    </source>
</evidence>
<evidence type="ECO:0000313" key="13">
    <source>
        <dbReference type="EMBL" id="SUQ38573.1"/>
    </source>
</evidence>
<dbReference type="STRING" id="1293.SH09_03690"/>
<comment type="function">
    <text evidence="11">Catalyzes the transformation of pimelate into pimeloyl-CoA with concomitant hydrolysis of ATP to AMP.</text>
</comment>
<dbReference type="RefSeq" id="WP_042738286.1">
    <property type="nucleotide sequence ID" value="NZ_BKAX01000007.1"/>
</dbReference>
<gene>
    <name evidence="13" type="primary">bioW_2</name>
    <name evidence="11" type="synonym">bioW</name>
    <name evidence="13" type="ORF">NCTC12195_04949</name>
    <name evidence="12" type="ORF">SGA02_24580</name>
</gene>
<comment type="similarity">
    <text evidence="11">Belongs to the BioW family.</text>
</comment>
<evidence type="ECO:0000256" key="9">
    <source>
        <dbReference type="ARBA" id="ARBA00022842"/>
    </source>
</evidence>
<dbReference type="GO" id="GO:0042410">
    <property type="term" value="F:6-carboxyhexanoate-CoA ligase activity"/>
    <property type="evidence" value="ECO:0007669"/>
    <property type="project" value="UniProtKB-UniRule"/>
</dbReference>
<keyword evidence="5 11" id="KW-0436">Ligase</keyword>
<reference evidence="13 14" key="1">
    <citation type="submission" date="2018-06" db="EMBL/GenBank/DDBJ databases">
        <authorList>
            <consortium name="Pathogen Informatics"/>
            <person name="Doyle S."/>
        </authorList>
    </citation>
    <scope>NUCLEOTIDE SEQUENCE [LARGE SCALE GENOMIC DNA]</scope>
    <source>
        <strain evidence="13 14">NCTC12195</strain>
    </source>
</reference>
<dbReference type="OrthoDB" id="9792985at2"/>
<evidence type="ECO:0000313" key="12">
    <source>
        <dbReference type="EMBL" id="GEQ06630.1"/>
    </source>
</evidence>
<evidence type="ECO:0000256" key="5">
    <source>
        <dbReference type="ARBA" id="ARBA00022598"/>
    </source>
</evidence>
<evidence type="ECO:0000256" key="3">
    <source>
        <dbReference type="ARBA" id="ARBA00011738"/>
    </source>
</evidence>
<organism evidence="13 14">
    <name type="scientific">Staphylococcus gallinarum</name>
    <dbReference type="NCBI Taxonomy" id="1293"/>
    <lineage>
        <taxon>Bacteria</taxon>
        <taxon>Bacillati</taxon>
        <taxon>Bacillota</taxon>
        <taxon>Bacilli</taxon>
        <taxon>Bacillales</taxon>
        <taxon>Staphylococcaceae</taxon>
        <taxon>Staphylococcus</taxon>
    </lineage>
</organism>
<evidence type="ECO:0000256" key="7">
    <source>
        <dbReference type="ARBA" id="ARBA00022756"/>
    </source>
</evidence>
<proteinExistence type="inferred from homology"/>
<dbReference type="GO" id="GO:0005524">
    <property type="term" value="F:ATP binding"/>
    <property type="evidence" value="ECO:0007669"/>
    <property type="project" value="UniProtKB-KW"/>
</dbReference>
<keyword evidence="8 11" id="KW-0067">ATP-binding</keyword>
<comment type="cofactor">
    <cofactor evidence="1 11">
        <name>Mg(2+)</name>
        <dbReference type="ChEBI" id="CHEBI:18420"/>
    </cofactor>
</comment>
<dbReference type="Pfam" id="PF03744">
    <property type="entry name" value="BioW"/>
    <property type="match status" value="1"/>
</dbReference>
<dbReference type="NCBIfam" id="NF002360">
    <property type="entry name" value="PRK01322.1"/>
    <property type="match status" value="1"/>
</dbReference>
<dbReference type="HAMAP" id="MF_00668">
    <property type="entry name" value="BioW"/>
    <property type="match status" value="1"/>
</dbReference>
<evidence type="ECO:0000256" key="6">
    <source>
        <dbReference type="ARBA" id="ARBA00022741"/>
    </source>
</evidence>
<dbReference type="EMBL" id="UHDK01000003">
    <property type="protein sequence ID" value="SUQ38573.1"/>
    <property type="molecule type" value="Genomic_DNA"/>
</dbReference>
<keyword evidence="15" id="KW-1185">Reference proteome</keyword>
<dbReference type="Proteomes" id="UP000255277">
    <property type="component" value="Unassembled WGS sequence"/>
</dbReference>
<evidence type="ECO:0000256" key="11">
    <source>
        <dbReference type="HAMAP-Rule" id="MF_00668"/>
    </source>
</evidence>
<evidence type="ECO:0000313" key="14">
    <source>
        <dbReference type="Proteomes" id="UP000255277"/>
    </source>
</evidence>
<protein>
    <recommendedName>
        <fullName evidence="4 11">6-carboxyhexanoate--CoA ligase</fullName>
        <ecNumber evidence="4 11">6.2.1.14</ecNumber>
    </recommendedName>
    <alternativeName>
        <fullName evidence="11">Pimeloyl-CoA synthase</fullName>
    </alternativeName>
</protein>
<name>A0A0D0SP55_STAGA</name>
<keyword evidence="7 11" id="KW-0093">Biotin biosynthesis</keyword>
<comment type="subunit">
    <text evidence="3 11">Homodimer.</text>
</comment>
<evidence type="ECO:0000256" key="4">
    <source>
        <dbReference type="ARBA" id="ARBA00012984"/>
    </source>
</evidence>
<evidence type="ECO:0000256" key="2">
    <source>
        <dbReference type="ARBA" id="ARBA00005075"/>
    </source>
</evidence>
<dbReference type="InterPro" id="IPR005499">
    <property type="entry name" value="BioW"/>
</dbReference>
<keyword evidence="9 11" id="KW-0460">Magnesium</keyword>
<evidence type="ECO:0000256" key="10">
    <source>
        <dbReference type="ARBA" id="ARBA00049553"/>
    </source>
</evidence>
<comment type="pathway">
    <text evidence="2 11">Metabolic intermediate metabolism; pimeloyl-CoA biosynthesis; pimeloyl-CoA from pimelate: step 1/1.</text>
</comment>
<dbReference type="GO" id="GO:0000287">
    <property type="term" value="F:magnesium ion binding"/>
    <property type="evidence" value="ECO:0007669"/>
    <property type="project" value="UniProtKB-UniRule"/>
</dbReference>
<reference evidence="12 15" key="2">
    <citation type="submission" date="2019-07" db="EMBL/GenBank/DDBJ databases">
        <title>Whole genome shotgun sequence of Staphylococcus gallinarum NBRC 109767.</title>
        <authorList>
            <person name="Hosoyama A."/>
            <person name="Uohara A."/>
            <person name="Ohji S."/>
            <person name="Ichikawa N."/>
        </authorList>
    </citation>
    <scope>NUCLEOTIDE SEQUENCE [LARGE SCALE GENOMIC DNA]</scope>
    <source>
        <strain evidence="12 15">NBRC 109767</strain>
    </source>
</reference>
<sequence>MYSIKMRASNNDIHISGAETICEFEDLEKNLKKFFKKGFYHENGAIDFLNLKIEKITEPMQKLQALTIKENKDIRIKDLANKSGVSEKALEQGFIHIKNDVTYTGAIVLSARTGERLDLTGNRGVRVTSFAFKNEKQSENISERVKDALAIATSINSFEGVKGELCVSDDLSYTTGYYASFNLGYHRIFNIKSEGTRIGGRVIFVDEDIDLKKYIAFLEQRPKQIIY</sequence>
<dbReference type="UniPathway" id="UPA00999">
    <property type="reaction ID" value="UER00351"/>
</dbReference>
<dbReference type="Proteomes" id="UP000321057">
    <property type="component" value="Unassembled WGS sequence"/>
</dbReference>
<dbReference type="GO" id="GO:0009102">
    <property type="term" value="P:biotin biosynthetic process"/>
    <property type="evidence" value="ECO:0007669"/>
    <property type="project" value="UniProtKB-UniRule"/>
</dbReference>
<keyword evidence="6 11" id="KW-0547">Nucleotide-binding</keyword>
<dbReference type="AlphaFoldDB" id="A0A0D0SP55"/>
<dbReference type="EMBL" id="BKAX01000007">
    <property type="protein sequence ID" value="GEQ06630.1"/>
    <property type="molecule type" value="Genomic_DNA"/>
</dbReference>
<comment type="catalytic activity">
    <reaction evidence="10 11">
        <text>heptanedioate + ATP + CoA = 6-carboxyhexanoyl-CoA + AMP + diphosphate</text>
        <dbReference type="Rhea" id="RHEA:14781"/>
        <dbReference type="ChEBI" id="CHEBI:30616"/>
        <dbReference type="ChEBI" id="CHEBI:33019"/>
        <dbReference type="ChEBI" id="CHEBI:36165"/>
        <dbReference type="ChEBI" id="CHEBI:57287"/>
        <dbReference type="ChEBI" id="CHEBI:57360"/>
        <dbReference type="ChEBI" id="CHEBI:456215"/>
        <dbReference type="EC" id="6.2.1.14"/>
    </reaction>
</comment>
<evidence type="ECO:0000256" key="8">
    <source>
        <dbReference type="ARBA" id="ARBA00022840"/>
    </source>
</evidence>
<accession>A0A0D0SP55</accession>
<evidence type="ECO:0000256" key="1">
    <source>
        <dbReference type="ARBA" id="ARBA00001946"/>
    </source>
</evidence>
<dbReference type="EC" id="6.2.1.14" evidence="4 11"/>